<feature type="region of interest" description="Disordered" evidence="1">
    <location>
        <begin position="90"/>
        <end position="117"/>
    </location>
</feature>
<dbReference type="RefSeq" id="WP_131451802.1">
    <property type="nucleotide sequence ID" value="NZ_BMJK01000001.1"/>
</dbReference>
<protein>
    <submittedName>
        <fullName evidence="3">Uncharacterized protein</fullName>
    </submittedName>
</protein>
<feature type="signal peptide" evidence="2">
    <location>
        <begin position="1"/>
        <end position="21"/>
    </location>
</feature>
<proteinExistence type="predicted"/>
<name>A0A844ZYV5_9SPHN</name>
<keyword evidence="2" id="KW-0732">Signal</keyword>
<accession>A0A844ZYV5</accession>
<gene>
    <name evidence="3" type="ORF">GRI62_02230</name>
</gene>
<organism evidence="3 4">
    <name type="scientific">Aurantiacibacter arachoides</name>
    <dbReference type="NCBI Taxonomy" id="1850444"/>
    <lineage>
        <taxon>Bacteria</taxon>
        <taxon>Pseudomonadati</taxon>
        <taxon>Pseudomonadota</taxon>
        <taxon>Alphaproteobacteria</taxon>
        <taxon>Sphingomonadales</taxon>
        <taxon>Erythrobacteraceae</taxon>
        <taxon>Aurantiacibacter</taxon>
    </lineage>
</organism>
<evidence type="ECO:0000313" key="4">
    <source>
        <dbReference type="Proteomes" id="UP000460626"/>
    </source>
</evidence>
<evidence type="ECO:0000256" key="2">
    <source>
        <dbReference type="SAM" id="SignalP"/>
    </source>
</evidence>
<sequence length="117" mass="12441">MRVFATRYLALFRITLLAAIAAVLLQATPSQPFVGNDSHGSAFDATTFEVAVLTQQREVGKATINADPLVPPPAVGEWVPVASEGIARFELPPRQTGPPPAALWSLTPPMRGPPLNT</sequence>
<dbReference type="Proteomes" id="UP000460626">
    <property type="component" value="Unassembled WGS sequence"/>
</dbReference>
<evidence type="ECO:0000313" key="3">
    <source>
        <dbReference type="EMBL" id="MXO92422.1"/>
    </source>
</evidence>
<reference evidence="3 4" key="1">
    <citation type="submission" date="2019-12" db="EMBL/GenBank/DDBJ databases">
        <title>Genomic-based taxomic classification of the family Erythrobacteraceae.</title>
        <authorList>
            <person name="Xu L."/>
        </authorList>
    </citation>
    <scope>NUCLEOTIDE SEQUENCE [LARGE SCALE GENOMIC DNA]</scope>
    <source>
        <strain evidence="3 4">RC4-10-4</strain>
    </source>
</reference>
<comment type="caution">
    <text evidence="3">The sequence shown here is derived from an EMBL/GenBank/DDBJ whole genome shotgun (WGS) entry which is preliminary data.</text>
</comment>
<evidence type="ECO:0000256" key="1">
    <source>
        <dbReference type="SAM" id="MobiDB-lite"/>
    </source>
</evidence>
<dbReference type="EMBL" id="WTYH01000001">
    <property type="protein sequence ID" value="MXO92422.1"/>
    <property type="molecule type" value="Genomic_DNA"/>
</dbReference>
<feature type="chain" id="PRO_5032466102" evidence="2">
    <location>
        <begin position="22"/>
        <end position="117"/>
    </location>
</feature>
<keyword evidence="4" id="KW-1185">Reference proteome</keyword>
<dbReference type="AlphaFoldDB" id="A0A844ZYV5"/>